<dbReference type="Gene3D" id="1.20.120.1530">
    <property type="match status" value="1"/>
</dbReference>
<feature type="transmembrane region" description="Helical" evidence="6">
    <location>
        <begin position="148"/>
        <end position="173"/>
    </location>
</feature>
<feature type="transmembrane region" description="Helical" evidence="6">
    <location>
        <begin position="41"/>
        <end position="58"/>
    </location>
</feature>
<dbReference type="InterPro" id="IPR051310">
    <property type="entry name" value="MCP_chemotaxis"/>
</dbReference>
<evidence type="ECO:0000256" key="2">
    <source>
        <dbReference type="ARBA" id="ARBA00022481"/>
    </source>
</evidence>
<proteinExistence type="inferred from homology"/>
<dbReference type="Gene3D" id="1.10.287.950">
    <property type="entry name" value="Methyl-accepting chemotaxis protein"/>
    <property type="match status" value="1"/>
</dbReference>
<organism evidence="9 10">
    <name type="scientific">Alsobacter metallidurans</name>
    <dbReference type="NCBI Taxonomy" id="340221"/>
    <lineage>
        <taxon>Bacteria</taxon>
        <taxon>Pseudomonadati</taxon>
        <taxon>Pseudomonadota</taxon>
        <taxon>Alphaproteobacteria</taxon>
        <taxon>Hyphomicrobiales</taxon>
        <taxon>Alsobacteraceae</taxon>
        <taxon>Alsobacter</taxon>
    </lineage>
</organism>
<dbReference type="CDD" id="cd11386">
    <property type="entry name" value="MCP_signal"/>
    <property type="match status" value="1"/>
</dbReference>
<dbReference type="InterPro" id="IPR004089">
    <property type="entry name" value="MCPsignal_dom"/>
</dbReference>
<dbReference type="AlphaFoldDB" id="A0A917MLT0"/>
<dbReference type="PROSITE" id="PS50111">
    <property type="entry name" value="CHEMOTAXIS_TRANSDUC_2"/>
    <property type="match status" value="1"/>
</dbReference>
<keyword evidence="2" id="KW-0488">Methylation</keyword>
<feature type="transmembrane region" description="Helical" evidence="6">
    <location>
        <begin position="14"/>
        <end position="34"/>
    </location>
</feature>
<evidence type="ECO:0000313" key="9">
    <source>
        <dbReference type="EMBL" id="GGH31914.1"/>
    </source>
</evidence>
<dbReference type="GO" id="GO:0005886">
    <property type="term" value="C:plasma membrane"/>
    <property type="evidence" value="ECO:0007669"/>
    <property type="project" value="TreeGrafter"/>
</dbReference>
<reference evidence="9" key="2">
    <citation type="submission" date="2020-09" db="EMBL/GenBank/DDBJ databases">
        <authorList>
            <person name="Sun Q."/>
            <person name="Zhou Y."/>
        </authorList>
    </citation>
    <scope>NUCLEOTIDE SEQUENCE</scope>
    <source>
        <strain evidence="9">CGMCC 1.12214</strain>
    </source>
</reference>
<dbReference type="PANTHER" id="PTHR43531">
    <property type="entry name" value="PROTEIN ICFG"/>
    <property type="match status" value="1"/>
</dbReference>
<dbReference type="InterPro" id="IPR004090">
    <property type="entry name" value="Chemotax_Me-accpt_rcpt"/>
</dbReference>
<evidence type="ECO:0000256" key="4">
    <source>
        <dbReference type="PROSITE-ProRule" id="PRU00284"/>
    </source>
</evidence>
<gene>
    <name evidence="9" type="ORF">GCM10007036_43420</name>
</gene>
<dbReference type="PROSITE" id="PS50885">
    <property type="entry name" value="HAMP"/>
    <property type="match status" value="1"/>
</dbReference>
<evidence type="ECO:0000313" key="10">
    <source>
        <dbReference type="Proteomes" id="UP000603912"/>
    </source>
</evidence>
<sequence length="617" mass="63494">MAPVDSLTPVRLAYGRWVIATLWVCAAAVAVVAALSPGASVGYLSAVAVGAAGAPTILWRSNPAGDATRYASAIGLSAIVGLLVQASAGTHYQVDMHMAFFAALAILCGWVCVVSIGLSVAFVAVHHLMLNVVLPSAVFPDGGDLSRVLLHAVILVVEGGALVAAVSTIARCLKEADAATARAEAASLARDQAEVERARLAQLATTTQSSVEEQILGAVGAAVQAAREGDFTVRADVSAELGRLRPLVDGMNEINAVIDGATTEFAAVLGRVAAGDLTQLIQTPYMGRFADLKSAINDTVERLSETVATIQVTATDVGSAAREINSGADDLSRRTEDQAASLEETAATTEQLAASVKASAMSSRQAVELAEDATKVAENGGKIVSQAVDAMARIELASQKITDITSVIDDIAFQTNLLALNAAVEAARAGEAGKGFAVVASEVRTLAQRSSEAAKDITGLINSSTQEVAQGVKLVRSAGEVLDKIVGASQRVASTVGEISTASAEQANGIDEMSQAVAQMDQMTQQNAALAEESAASASSLSSQIERLNEIVATFRTRAEPAGHAARPAGTEPARLRELAAEAFKSKAAKAPARGRDNTAPRQVTGTRGVAGSWDEF</sequence>
<dbReference type="SMART" id="SM00283">
    <property type="entry name" value="MA"/>
    <property type="match status" value="1"/>
</dbReference>
<protein>
    <recommendedName>
        <fullName evidence="11">Methyl-accepting chemotaxis protein</fullName>
    </recommendedName>
</protein>
<dbReference type="InterPro" id="IPR003660">
    <property type="entry name" value="HAMP_dom"/>
</dbReference>
<dbReference type="SUPFAM" id="SSF58104">
    <property type="entry name" value="Methyl-accepting chemotaxis protein (MCP) signaling domain"/>
    <property type="match status" value="1"/>
</dbReference>
<evidence type="ECO:0000259" key="8">
    <source>
        <dbReference type="PROSITE" id="PS50885"/>
    </source>
</evidence>
<dbReference type="EMBL" id="BMES01000003">
    <property type="protein sequence ID" value="GGH31914.1"/>
    <property type="molecule type" value="Genomic_DNA"/>
</dbReference>
<feature type="domain" description="Methyl-accepting transducer" evidence="7">
    <location>
        <begin position="313"/>
        <end position="542"/>
    </location>
</feature>
<dbReference type="GO" id="GO:0006935">
    <property type="term" value="P:chemotaxis"/>
    <property type="evidence" value="ECO:0007669"/>
    <property type="project" value="InterPro"/>
</dbReference>
<feature type="domain" description="HAMP" evidence="8">
    <location>
        <begin position="256"/>
        <end position="308"/>
    </location>
</feature>
<evidence type="ECO:0000259" key="7">
    <source>
        <dbReference type="PROSITE" id="PS50111"/>
    </source>
</evidence>
<keyword evidence="6" id="KW-1133">Transmembrane helix</keyword>
<evidence type="ECO:0000256" key="5">
    <source>
        <dbReference type="SAM" id="MobiDB-lite"/>
    </source>
</evidence>
<comment type="caution">
    <text evidence="9">The sequence shown here is derived from an EMBL/GenBank/DDBJ whole genome shotgun (WGS) entry which is preliminary data.</text>
</comment>
<dbReference type="PRINTS" id="PR00260">
    <property type="entry name" value="CHEMTRNSDUCR"/>
</dbReference>
<comment type="subcellular location">
    <subcellularLocation>
        <location evidence="1">Membrane</location>
    </subcellularLocation>
</comment>
<name>A0A917MLT0_9HYPH</name>
<dbReference type="Proteomes" id="UP000603912">
    <property type="component" value="Unassembled WGS sequence"/>
</dbReference>
<feature type="transmembrane region" description="Helical" evidence="6">
    <location>
        <begin position="70"/>
        <end position="88"/>
    </location>
</feature>
<keyword evidence="6" id="KW-0472">Membrane</keyword>
<dbReference type="FunFam" id="1.10.287.950:FF:000001">
    <property type="entry name" value="Methyl-accepting chemotaxis sensory transducer"/>
    <property type="match status" value="1"/>
</dbReference>
<reference evidence="9" key="1">
    <citation type="journal article" date="2014" name="Int. J. Syst. Evol. Microbiol.">
        <title>Complete genome sequence of Corynebacterium casei LMG S-19264T (=DSM 44701T), isolated from a smear-ripened cheese.</title>
        <authorList>
            <consortium name="US DOE Joint Genome Institute (JGI-PGF)"/>
            <person name="Walter F."/>
            <person name="Albersmeier A."/>
            <person name="Kalinowski J."/>
            <person name="Ruckert C."/>
        </authorList>
    </citation>
    <scope>NUCLEOTIDE SEQUENCE</scope>
    <source>
        <strain evidence="9">CGMCC 1.12214</strain>
    </source>
</reference>
<evidence type="ECO:0000256" key="1">
    <source>
        <dbReference type="ARBA" id="ARBA00004370"/>
    </source>
</evidence>
<evidence type="ECO:0008006" key="11">
    <source>
        <dbReference type="Google" id="ProtNLM"/>
    </source>
</evidence>
<keyword evidence="10" id="KW-1185">Reference proteome</keyword>
<dbReference type="GO" id="GO:0007165">
    <property type="term" value="P:signal transduction"/>
    <property type="evidence" value="ECO:0007669"/>
    <property type="project" value="UniProtKB-KW"/>
</dbReference>
<dbReference type="Pfam" id="PF18947">
    <property type="entry name" value="HAMP_2"/>
    <property type="match status" value="1"/>
</dbReference>
<dbReference type="GO" id="GO:0004888">
    <property type="term" value="F:transmembrane signaling receptor activity"/>
    <property type="evidence" value="ECO:0007669"/>
    <property type="project" value="InterPro"/>
</dbReference>
<keyword evidence="6" id="KW-0812">Transmembrane</keyword>
<evidence type="ECO:0000256" key="3">
    <source>
        <dbReference type="ARBA" id="ARBA00029447"/>
    </source>
</evidence>
<dbReference type="PANTHER" id="PTHR43531:SF14">
    <property type="entry name" value="METHYL-ACCEPTING CHEMOTAXIS PROTEIN I-RELATED"/>
    <property type="match status" value="1"/>
</dbReference>
<evidence type="ECO:0000256" key="6">
    <source>
        <dbReference type="SAM" id="Phobius"/>
    </source>
</evidence>
<feature type="transmembrane region" description="Helical" evidence="6">
    <location>
        <begin position="100"/>
        <end position="128"/>
    </location>
</feature>
<feature type="region of interest" description="Disordered" evidence="5">
    <location>
        <begin position="585"/>
        <end position="617"/>
    </location>
</feature>
<comment type="similarity">
    <text evidence="3">Belongs to the methyl-accepting chemotaxis (MCP) protein family.</text>
</comment>
<dbReference type="RefSeq" id="WP_188519907.1">
    <property type="nucleotide sequence ID" value="NZ_BMES01000003.1"/>
</dbReference>
<accession>A0A917MLT0</accession>
<dbReference type="Pfam" id="PF00015">
    <property type="entry name" value="MCPsignal"/>
    <property type="match status" value="1"/>
</dbReference>
<keyword evidence="4" id="KW-0807">Transducer</keyword>